<feature type="transmembrane region" description="Helical" evidence="2">
    <location>
        <begin position="556"/>
        <end position="577"/>
    </location>
</feature>
<dbReference type="RefSeq" id="WP_107008173.1">
    <property type="nucleotide sequence ID" value="NZ_JBHRSF010000010.1"/>
</dbReference>
<dbReference type="Proteomes" id="UP001595455">
    <property type="component" value="Unassembled WGS sequence"/>
</dbReference>
<evidence type="ECO:0000313" key="5">
    <source>
        <dbReference type="Proteomes" id="UP000240957"/>
    </source>
</evidence>
<dbReference type="PANTHER" id="PTHR37813">
    <property type="entry name" value="FELS-2 PROPHAGE PROTEIN"/>
    <property type="match status" value="1"/>
</dbReference>
<feature type="transmembrane region" description="Helical" evidence="2">
    <location>
        <begin position="589"/>
        <end position="612"/>
    </location>
</feature>
<protein>
    <submittedName>
        <fullName evidence="4">Phage tail tape measure protein</fullName>
    </submittedName>
</protein>
<keyword evidence="2" id="KW-0812">Transmembrane</keyword>
<dbReference type="EMBL" id="JBHRSF010000010">
    <property type="protein sequence ID" value="MFC2994854.1"/>
    <property type="molecule type" value="Genomic_DNA"/>
</dbReference>
<evidence type="ECO:0000256" key="2">
    <source>
        <dbReference type="SAM" id="Phobius"/>
    </source>
</evidence>
<dbReference type="OrthoDB" id="8019720at2"/>
<name>A0A371YQG0_9GAMM</name>
<feature type="transmembrane region" description="Helical" evidence="2">
    <location>
        <begin position="697"/>
        <end position="718"/>
    </location>
</feature>
<comment type="caution">
    <text evidence="4">The sequence shown here is derived from an EMBL/GenBank/DDBJ whole genome shotgun (WGS) entry which is preliminary data.</text>
</comment>
<evidence type="ECO:0000313" key="6">
    <source>
        <dbReference type="Proteomes" id="UP001595455"/>
    </source>
</evidence>
<organism evidence="4 5">
    <name type="scientific">Acinetobacter sichuanensis</name>
    <dbReference type="NCBI Taxonomy" id="2136183"/>
    <lineage>
        <taxon>Bacteria</taxon>
        <taxon>Pseudomonadati</taxon>
        <taxon>Pseudomonadota</taxon>
        <taxon>Gammaproteobacteria</taxon>
        <taxon>Moraxellales</taxon>
        <taxon>Moraxellaceae</taxon>
        <taxon>Acinetobacter</taxon>
    </lineage>
</organism>
<gene>
    <name evidence="3" type="ORF">ACFODO_06135</name>
    <name evidence="4" type="ORF">C9E89_009545</name>
</gene>
<keyword evidence="1" id="KW-0175">Coiled coil</keyword>
<keyword evidence="2" id="KW-0472">Membrane</keyword>
<evidence type="ECO:0000313" key="3">
    <source>
        <dbReference type="EMBL" id="MFC2994854.1"/>
    </source>
</evidence>
<dbReference type="AlphaFoldDB" id="A0A371YQG0"/>
<reference evidence="6" key="3">
    <citation type="journal article" date="2019" name="Int. J. Syst. Evol. Microbiol.">
        <title>The Global Catalogue of Microorganisms (GCM) 10K type strain sequencing project: providing services to taxonomists for standard genome sequencing and annotation.</title>
        <authorList>
            <consortium name="The Broad Institute Genomics Platform"/>
            <consortium name="The Broad Institute Genome Sequencing Center for Infectious Disease"/>
            <person name="Wu L."/>
            <person name="Ma J."/>
        </authorList>
    </citation>
    <scope>NUCLEOTIDE SEQUENCE [LARGE SCALE GENOMIC DNA]</scope>
    <source>
        <strain evidence="6">KCTC 62575</strain>
    </source>
</reference>
<feature type="transmembrane region" description="Helical" evidence="2">
    <location>
        <begin position="724"/>
        <end position="744"/>
    </location>
</feature>
<evidence type="ECO:0000313" key="4">
    <source>
        <dbReference type="EMBL" id="RFC83701.1"/>
    </source>
</evidence>
<accession>A0A371YQG0</accession>
<keyword evidence="6" id="KW-1185">Reference proteome</keyword>
<keyword evidence="2" id="KW-1133">Transmembrane helix</keyword>
<dbReference type="Proteomes" id="UP000240957">
    <property type="component" value="Unassembled WGS sequence"/>
</dbReference>
<reference evidence="4 5" key="2">
    <citation type="submission" date="2018-08" db="EMBL/GenBank/DDBJ databases">
        <title>The draft genome of Acinetobacter sichuanensis strain WCHAc060041.</title>
        <authorList>
            <person name="Qin J."/>
            <person name="Feng Y."/>
            <person name="Zong Z."/>
        </authorList>
    </citation>
    <scope>NUCLEOTIDE SEQUENCE [LARGE SCALE GENOMIC DNA]</scope>
    <source>
        <strain evidence="4 5">WCHAc060041</strain>
    </source>
</reference>
<proteinExistence type="predicted"/>
<dbReference type="PANTHER" id="PTHR37813:SF1">
    <property type="entry name" value="FELS-2 PROPHAGE PROTEIN"/>
    <property type="match status" value="1"/>
</dbReference>
<reference evidence="3" key="4">
    <citation type="submission" date="2024-09" db="EMBL/GenBank/DDBJ databases">
        <authorList>
            <person name="Sun Q."/>
            <person name="Mori K."/>
        </authorList>
    </citation>
    <scope>NUCLEOTIDE SEQUENCE</scope>
    <source>
        <strain evidence="3">KCTC 62575</strain>
    </source>
</reference>
<evidence type="ECO:0000256" key="1">
    <source>
        <dbReference type="SAM" id="Coils"/>
    </source>
</evidence>
<reference evidence="3" key="1">
    <citation type="journal article" date="2014" name="Int. J. Syst. Evol. Microbiol.">
        <title>Complete genome of a new Firmicutes species belonging to the dominant human colonic microbiota ('Ruminococcus bicirculans') reveals two chromosomes and a selective capacity to utilize plant glucans.</title>
        <authorList>
            <consortium name="NISC Comparative Sequencing Program"/>
            <person name="Wegmann U."/>
            <person name="Louis P."/>
            <person name="Goesmann A."/>
            <person name="Henrissat B."/>
            <person name="Duncan S.H."/>
            <person name="Flint H.J."/>
        </authorList>
    </citation>
    <scope>NUCLEOTIDE SEQUENCE</scope>
    <source>
        <strain evidence="3">KCTC 62575</strain>
    </source>
</reference>
<feature type="coiled-coil region" evidence="1">
    <location>
        <begin position="27"/>
        <end position="170"/>
    </location>
</feature>
<sequence>MKQLKLEVIFGSKNNLSPALKAILSSSNAAAKALKKTRDEIRALNDQQKKIDGYQKQKKAVQDQAKALQDLQNHIKNLRQQMKTNPSADLTRDFDKSVAKARKLKEEYEKNRIELQRMRTEMNQAGLSTSRLAEHQQRLRNQLNQANQSMLEQEQRLKRMQQMQQNYERTSGRLRSAAMGGMTAAMGGAGALYAMRKPIEESKRVDVEGNRIHALGLGEKTSKQAIKFAQGMKTFGTSIYDNMVLVRDGMTIFSDLHHAEMVAPTLAKMKFGNQAMFGHEKGEENERAFMDMLKVIELRGGLKSEKTFNDQANKIQQVITATGGRVQGGEWLNAIKTGGIAVKGLSDEALYYKMESIVQEWGGFRYGTAAMSAYQNIYQGRTTKRAANNMLKLGLIEDPSKLKHDKSGQISFLDVGAIKGADIFKKDQFAWMEQILLPTLAKKGITEKGAVLDAIGSIFTNRTASNLFGDMFLQQDIINKSAKMNAGADNVDQLYDKARNTAAGQELETKAKLNNAYLRFGQTILPIYVKALDMAANALEKFTGWMEKNPALAKALGTGLIVIATSLLAIGGALFIFSPLILSMLSLRLMMASTATGATVLSRVFAAAPAIMNVLKTGLLTVGRVFIWLGRALMMNPIGLLITAIGVAAYVIYKNWAPIKAFFIDLWNGVKNAFNTGVMFIKSIIQSIDTVFAENPILNLLMPIIGIPRLIIANWSSISAFFSGIWGSVSTATSTAVNFIMLLVGNGFNTTKNVVFSIWNSIKTIVLLAWQGICNIFSSLPILPYITNAFNAVFGFLSSLYNRMKYLGSNIIDGLIEGIKTGFEKLKGLWGTINAYMPSFMKQKMDIHSPSRVMAAMGGHIMSGIGVGLETGFPGLKDKFVKVLEVFNPNAAAAIQKIDVAPALEKIRPKAPALLSPSSPRQGITIAGDTITMHIHAQPGQNIQELQNMIEKIMSKRDQQKQARIRSSFKDFE</sequence>
<dbReference type="EMBL" id="PYIX02000013">
    <property type="protein sequence ID" value="RFC83701.1"/>
    <property type="molecule type" value="Genomic_DNA"/>
</dbReference>
<feature type="transmembrane region" description="Helical" evidence="2">
    <location>
        <begin position="632"/>
        <end position="653"/>
    </location>
</feature>